<evidence type="ECO:0000313" key="2">
    <source>
        <dbReference type="Proteomes" id="UP000244005"/>
    </source>
</evidence>
<accession>A0A2R6X820</accession>
<sequence>MTASAVAVVGLSYHLHRQSVVAVNTLYYCTRPSSLRRASSIIQARPFVPSFVHGHSSGLFSSIHSAEFHHARSCAIVPREILQISASMELILRRMTIS</sequence>
<reference evidence="2" key="1">
    <citation type="journal article" date="2017" name="Cell">
        <title>Insights into land plant evolution garnered from the Marchantia polymorpha genome.</title>
        <authorList>
            <person name="Bowman J.L."/>
            <person name="Kohchi T."/>
            <person name="Yamato K.T."/>
            <person name="Jenkins J."/>
            <person name="Shu S."/>
            <person name="Ishizaki K."/>
            <person name="Yamaoka S."/>
            <person name="Nishihama R."/>
            <person name="Nakamura Y."/>
            <person name="Berger F."/>
            <person name="Adam C."/>
            <person name="Aki S.S."/>
            <person name="Althoff F."/>
            <person name="Araki T."/>
            <person name="Arteaga-Vazquez M.A."/>
            <person name="Balasubrmanian S."/>
            <person name="Barry K."/>
            <person name="Bauer D."/>
            <person name="Boehm C.R."/>
            <person name="Briginshaw L."/>
            <person name="Caballero-Perez J."/>
            <person name="Catarino B."/>
            <person name="Chen F."/>
            <person name="Chiyoda S."/>
            <person name="Chovatia M."/>
            <person name="Davies K.M."/>
            <person name="Delmans M."/>
            <person name="Demura T."/>
            <person name="Dierschke T."/>
            <person name="Dolan L."/>
            <person name="Dorantes-Acosta A.E."/>
            <person name="Eklund D.M."/>
            <person name="Florent S.N."/>
            <person name="Flores-Sandoval E."/>
            <person name="Fujiyama A."/>
            <person name="Fukuzawa H."/>
            <person name="Galik B."/>
            <person name="Grimanelli D."/>
            <person name="Grimwood J."/>
            <person name="Grossniklaus U."/>
            <person name="Hamada T."/>
            <person name="Haseloff J."/>
            <person name="Hetherington A.J."/>
            <person name="Higo A."/>
            <person name="Hirakawa Y."/>
            <person name="Hundley H.N."/>
            <person name="Ikeda Y."/>
            <person name="Inoue K."/>
            <person name="Inoue S.I."/>
            <person name="Ishida S."/>
            <person name="Jia Q."/>
            <person name="Kakita M."/>
            <person name="Kanazawa T."/>
            <person name="Kawai Y."/>
            <person name="Kawashima T."/>
            <person name="Kennedy M."/>
            <person name="Kinose K."/>
            <person name="Kinoshita T."/>
            <person name="Kohara Y."/>
            <person name="Koide E."/>
            <person name="Komatsu K."/>
            <person name="Kopischke S."/>
            <person name="Kubo M."/>
            <person name="Kyozuka J."/>
            <person name="Lagercrantz U."/>
            <person name="Lin S.S."/>
            <person name="Lindquist E."/>
            <person name="Lipzen A.M."/>
            <person name="Lu C.W."/>
            <person name="De Luna E."/>
            <person name="Martienssen R.A."/>
            <person name="Minamino N."/>
            <person name="Mizutani M."/>
            <person name="Mizutani M."/>
            <person name="Mochizuki N."/>
            <person name="Monte I."/>
            <person name="Mosher R."/>
            <person name="Nagasaki H."/>
            <person name="Nakagami H."/>
            <person name="Naramoto S."/>
            <person name="Nishitani K."/>
            <person name="Ohtani M."/>
            <person name="Okamoto T."/>
            <person name="Okumura M."/>
            <person name="Phillips J."/>
            <person name="Pollak B."/>
            <person name="Reinders A."/>
            <person name="Rovekamp M."/>
            <person name="Sano R."/>
            <person name="Sawa S."/>
            <person name="Schmid M.W."/>
            <person name="Shirakawa M."/>
            <person name="Solano R."/>
            <person name="Spunde A."/>
            <person name="Suetsugu N."/>
            <person name="Sugano S."/>
            <person name="Sugiyama A."/>
            <person name="Sun R."/>
            <person name="Suzuki Y."/>
            <person name="Takenaka M."/>
            <person name="Takezawa D."/>
            <person name="Tomogane H."/>
            <person name="Tsuzuki M."/>
            <person name="Ueda T."/>
            <person name="Umeda M."/>
            <person name="Ward J.M."/>
            <person name="Watanabe Y."/>
            <person name="Yazaki K."/>
            <person name="Yokoyama R."/>
            <person name="Yoshitake Y."/>
            <person name="Yotsui I."/>
            <person name="Zachgo S."/>
            <person name="Schmutz J."/>
        </authorList>
    </citation>
    <scope>NUCLEOTIDE SEQUENCE [LARGE SCALE GENOMIC DNA]</scope>
    <source>
        <strain evidence="2">Tak-1</strain>
    </source>
</reference>
<dbReference type="EMBL" id="KZ772703">
    <property type="protein sequence ID" value="PTQ42239.1"/>
    <property type="molecule type" value="Genomic_DNA"/>
</dbReference>
<protein>
    <submittedName>
        <fullName evidence="1">Uncharacterized protein</fullName>
    </submittedName>
</protein>
<proteinExistence type="predicted"/>
<dbReference type="Gramene" id="Mp2g05360.1">
    <property type="protein sequence ID" value="Mp2g05360.1.cds"/>
    <property type="gene ID" value="Mp2g05360"/>
</dbReference>
<keyword evidence="2" id="KW-1185">Reference proteome</keyword>
<dbReference type="AlphaFoldDB" id="A0A2R6X820"/>
<gene>
    <name evidence="1" type="ORF">MARPO_0031s0190</name>
</gene>
<dbReference type="Proteomes" id="UP000244005">
    <property type="component" value="Unassembled WGS sequence"/>
</dbReference>
<organism evidence="1 2">
    <name type="scientific">Marchantia polymorpha</name>
    <name type="common">Common liverwort</name>
    <name type="synonym">Marchantia aquatica</name>
    <dbReference type="NCBI Taxonomy" id="3197"/>
    <lineage>
        <taxon>Eukaryota</taxon>
        <taxon>Viridiplantae</taxon>
        <taxon>Streptophyta</taxon>
        <taxon>Embryophyta</taxon>
        <taxon>Marchantiophyta</taxon>
        <taxon>Marchantiopsida</taxon>
        <taxon>Marchantiidae</taxon>
        <taxon>Marchantiales</taxon>
        <taxon>Marchantiaceae</taxon>
        <taxon>Marchantia</taxon>
    </lineage>
</organism>
<name>A0A2R6X820_MARPO</name>
<evidence type="ECO:0000313" key="1">
    <source>
        <dbReference type="EMBL" id="PTQ42239.1"/>
    </source>
</evidence>